<name>A0AAW7MC64_9STAP</name>
<organism evidence="3 4">
    <name type="scientific">Staphylococcus auricularis</name>
    <dbReference type="NCBI Taxonomy" id="29379"/>
    <lineage>
        <taxon>Bacteria</taxon>
        <taxon>Bacillati</taxon>
        <taxon>Bacillota</taxon>
        <taxon>Bacilli</taxon>
        <taxon>Bacillales</taxon>
        <taxon>Staphylococcaceae</taxon>
        <taxon>Staphylococcus</taxon>
    </lineage>
</organism>
<dbReference type="AlphaFoldDB" id="A0AAW7MC64"/>
<dbReference type="Proteomes" id="UP001171687">
    <property type="component" value="Unassembled WGS sequence"/>
</dbReference>
<feature type="chain" id="PRO_5043835289" evidence="2">
    <location>
        <begin position="26"/>
        <end position="190"/>
    </location>
</feature>
<evidence type="ECO:0000256" key="1">
    <source>
        <dbReference type="SAM" id="MobiDB-lite"/>
    </source>
</evidence>
<evidence type="ECO:0000313" key="4">
    <source>
        <dbReference type="Proteomes" id="UP001171687"/>
    </source>
</evidence>
<proteinExistence type="predicted"/>
<evidence type="ECO:0000256" key="2">
    <source>
        <dbReference type="SAM" id="SignalP"/>
    </source>
</evidence>
<sequence>MKKFGFAAVTVLTGSLMLTDGFANAQEGPYDVVAEENATAIAQDVASQNEAYDPSQQNFAEPESHGDFYQIETSNKSGIDAGAYRVHDNGVVEFKSGLASDRDENYNKVGQYEFAITPTQNNSTKTKDNKVDRKMEIGQSPQDEKADKKEEALPKTGESDHHAGRNIAATLLLTMGTVLTITKRNIKEVK</sequence>
<dbReference type="EMBL" id="JAUHQC010000006">
    <property type="protein sequence ID" value="MDN4532877.1"/>
    <property type="molecule type" value="Genomic_DNA"/>
</dbReference>
<comment type="caution">
    <text evidence="3">The sequence shown here is derived from an EMBL/GenBank/DDBJ whole genome shotgun (WGS) entry which is preliminary data.</text>
</comment>
<feature type="signal peptide" evidence="2">
    <location>
        <begin position="1"/>
        <end position="25"/>
    </location>
</feature>
<feature type="compositionally biased region" description="Basic and acidic residues" evidence="1">
    <location>
        <begin position="125"/>
        <end position="163"/>
    </location>
</feature>
<evidence type="ECO:0000313" key="3">
    <source>
        <dbReference type="EMBL" id="MDN4532877.1"/>
    </source>
</evidence>
<reference evidence="3" key="1">
    <citation type="submission" date="2023-07" db="EMBL/GenBank/DDBJ databases">
        <title>Evaluation of the beneficial properties of pineapple isolates.</title>
        <authorList>
            <person name="Adefiranye O."/>
        </authorList>
    </citation>
    <scope>NUCLEOTIDE SEQUENCE</scope>
    <source>
        <strain evidence="3">PAPLE_T1</strain>
    </source>
</reference>
<keyword evidence="2" id="KW-0732">Signal</keyword>
<dbReference type="RefSeq" id="WP_272595225.1">
    <property type="nucleotide sequence ID" value="NZ_JAQPQT010000001.1"/>
</dbReference>
<protein>
    <submittedName>
        <fullName evidence="3">LPXTG cell wall anchor domain-containing protein</fullName>
    </submittedName>
</protein>
<gene>
    <name evidence="3" type="ORF">QYH67_04635</name>
</gene>
<accession>A0AAW7MC64</accession>
<feature type="region of interest" description="Disordered" evidence="1">
    <location>
        <begin position="117"/>
        <end position="165"/>
    </location>
</feature>